<comment type="caution">
    <text evidence="2">The sequence shown here is derived from an EMBL/GenBank/DDBJ whole genome shotgun (WGS) entry which is preliminary data.</text>
</comment>
<proteinExistence type="predicted"/>
<name>A0AAD7S1S3_9TELE</name>
<evidence type="ECO:0000256" key="1">
    <source>
        <dbReference type="SAM" id="MobiDB-lite"/>
    </source>
</evidence>
<protein>
    <submittedName>
        <fullName evidence="2">Uncharacterized protein</fullName>
    </submittedName>
</protein>
<organism evidence="2 3">
    <name type="scientific">Aldrovandia affinis</name>
    <dbReference type="NCBI Taxonomy" id="143900"/>
    <lineage>
        <taxon>Eukaryota</taxon>
        <taxon>Metazoa</taxon>
        <taxon>Chordata</taxon>
        <taxon>Craniata</taxon>
        <taxon>Vertebrata</taxon>
        <taxon>Euteleostomi</taxon>
        <taxon>Actinopterygii</taxon>
        <taxon>Neopterygii</taxon>
        <taxon>Teleostei</taxon>
        <taxon>Notacanthiformes</taxon>
        <taxon>Halosauridae</taxon>
        <taxon>Aldrovandia</taxon>
    </lineage>
</organism>
<feature type="region of interest" description="Disordered" evidence="1">
    <location>
        <begin position="1"/>
        <end position="44"/>
    </location>
</feature>
<keyword evidence="3" id="KW-1185">Reference proteome</keyword>
<dbReference type="EMBL" id="JAINUG010000126">
    <property type="protein sequence ID" value="KAJ8394381.1"/>
    <property type="molecule type" value="Genomic_DNA"/>
</dbReference>
<sequence length="142" mass="15690">MSQAKGVDELPLVSTVSLGDKRRSKASLPTPPRGTHKCPSLPKGEGDGNWTQCLRVHSHQRKNTLPAPKALLKSALRSLRKHRGCTCAGSRGRTGETEAVPALVARRRETEPSFIGWEAPDQCHFGRVPMMGWKEHVWELCC</sequence>
<evidence type="ECO:0000313" key="3">
    <source>
        <dbReference type="Proteomes" id="UP001221898"/>
    </source>
</evidence>
<gene>
    <name evidence="2" type="ORF">AAFF_G00045920</name>
</gene>
<evidence type="ECO:0000313" key="2">
    <source>
        <dbReference type="EMBL" id="KAJ8394381.1"/>
    </source>
</evidence>
<reference evidence="2" key="1">
    <citation type="journal article" date="2023" name="Science">
        <title>Genome structures resolve the early diversification of teleost fishes.</title>
        <authorList>
            <person name="Parey E."/>
            <person name="Louis A."/>
            <person name="Montfort J."/>
            <person name="Bouchez O."/>
            <person name="Roques C."/>
            <person name="Iampietro C."/>
            <person name="Lluch J."/>
            <person name="Castinel A."/>
            <person name="Donnadieu C."/>
            <person name="Desvignes T."/>
            <person name="Floi Bucao C."/>
            <person name="Jouanno E."/>
            <person name="Wen M."/>
            <person name="Mejri S."/>
            <person name="Dirks R."/>
            <person name="Jansen H."/>
            <person name="Henkel C."/>
            <person name="Chen W.J."/>
            <person name="Zahm M."/>
            <person name="Cabau C."/>
            <person name="Klopp C."/>
            <person name="Thompson A.W."/>
            <person name="Robinson-Rechavi M."/>
            <person name="Braasch I."/>
            <person name="Lecointre G."/>
            <person name="Bobe J."/>
            <person name="Postlethwait J.H."/>
            <person name="Berthelot C."/>
            <person name="Roest Crollius H."/>
            <person name="Guiguen Y."/>
        </authorList>
    </citation>
    <scope>NUCLEOTIDE SEQUENCE</scope>
    <source>
        <strain evidence="2">NC1722</strain>
    </source>
</reference>
<dbReference type="AlphaFoldDB" id="A0AAD7S1S3"/>
<accession>A0AAD7S1S3</accession>
<dbReference type="Proteomes" id="UP001221898">
    <property type="component" value="Unassembled WGS sequence"/>
</dbReference>